<dbReference type="EMBL" id="OCMU01000001">
    <property type="protein sequence ID" value="SOD16358.1"/>
    <property type="molecule type" value="Genomic_DNA"/>
</dbReference>
<dbReference type="Proteomes" id="UP000219335">
    <property type="component" value="Unassembled WGS sequence"/>
</dbReference>
<protein>
    <submittedName>
        <fullName evidence="1">Uncharacterized protein</fullName>
    </submittedName>
</protein>
<evidence type="ECO:0000313" key="2">
    <source>
        <dbReference type="Proteomes" id="UP000219335"/>
    </source>
</evidence>
<gene>
    <name evidence="1" type="ORF">SAMN06297164_0426</name>
</gene>
<sequence length="60" mass="6411">MQDTDKNSTSSELSGAGNPLIMLSNARSSTKCGTHKEAVSAKAIFFVCAQQLFWAASLFL</sequence>
<dbReference type="AlphaFoldDB" id="A0A286A376"/>
<accession>A0A286A376</accession>
<organism evidence="1 2">
    <name type="scientific">Nitrosomonas ureae</name>
    <dbReference type="NCBI Taxonomy" id="44577"/>
    <lineage>
        <taxon>Bacteria</taxon>
        <taxon>Pseudomonadati</taxon>
        <taxon>Pseudomonadota</taxon>
        <taxon>Betaproteobacteria</taxon>
        <taxon>Nitrosomonadales</taxon>
        <taxon>Nitrosomonadaceae</taxon>
        <taxon>Nitrosomonas</taxon>
    </lineage>
</organism>
<evidence type="ECO:0000313" key="1">
    <source>
        <dbReference type="EMBL" id="SOD16358.1"/>
    </source>
</evidence>
<proteinExistence type="predicted"/>
<reference evidence="1 2" key="1">
    <citation type="submission" date="2017-09" db="EMBL/GenBank/DDBJ databases">
        <authorList>
            <person name="Ehlers B."/>
            <person name="Leendertz F.H."/>
        </authorList>
    </citation>
    <scope>NUCLEOTIDE SEQUENCE [LARGE SCALE GENOMIC DNA]</scope>
    <source>
        <strain evidence="1 2">Nm42</strain>
    </source>
</reference>
<name>A0A286A376_9PROT</name>